<dbReference type="PANTHER" id="PTHR12149">
    <property type="entry name" value="FRUCTOSAMINE 3 KINASE-RELATED PROTEIN"/>
    <property type="match status" value="1"/>
</dbReference>
<protein>
    <submittedName>
        <fullName evidence="3">Fructosamine-3-kinase</fullName>
    </submittedName>
</protein>
<accession>A0A1M4ZJ45</accession>
<evidence type="ECO:0000256" key="2">
    <source>
        <dbReference type="PIRNR" id="PIRNR006221"/>
    </source>
</evidence>
<dbReference type="RefSeq" id="WP_072957788.1">
    <property type="nucleotide sequence ID" value="NZ_FQUH01000006.1"/>
</dbReference>
<keyword evidence="2" id="KW-0808">Transferase</keyword>
<dbReference type="PIRSF" id="PIRSF006221">
    <property type="entry name" value="Ketosamine-3-kinase"/>
    <property type="match status" value="1"/>
</dbReference>
<dbReference type="PANTHER" id="PTHR12149:SF8">
    <property type="entry name" value="PROTEIN-RIBULOSAMINE 3-KINASE"/>
    <property type="match status" value="1"/>
</dbReference>
<gene>
    <name evidence="3" type="ORF">SAMN02745781_01618</name>
</gene>
<comment type="similarity">
    <text evidence="1 2">Belongs to the fructosamine kinase family.</text>
</comment>
<dbReference type="SUPFAM" id="SSF56112">
    <property type="entry name" value="Protein kinase-like (PK-like)"/>
    <property type="match status" value="1"/>
</dbReference>
<proteinExistence type="inferred from homology"/>
<keyword evidence="2 3" id="KW-0418">Kinase</keyword>
<sequence length="289" mass="33595">MWQGIVEQLSLTLGKEFQLHERQRIHGGDINASYVISDGQEKYFVKVTEQEGLSQLICEQDNLKALARSHCVNLPKVRLIGSSKTHAFLVLDYIHLKPLESGERSYLFGEQLARLHQWGEQKEYGFDQDNYIGVTIQPNSWNKKWHRFFAEQRIGWQLQLLYEKGIVFVDIDKFVEIIAQRLGPHQPKPSLLHGDLWHGNVADNGLAPFCFDPASYWGDRECDIAMTELFGGFEPEFYQGYESVLPLELAYQERKHIYNLYHILNHCNCFGGHYLDDAQQSIRYILEES</sequence>
<evidence type="ECO:0000256" key="1">
    <source>
        <dbReference type="ARBA" id="ARBA00009460"/>
    </source>
</evidence>
<name>A0A1M4ZJ45_VIBGA</name>
<dbReference type="Proteomes" id="UP000184159">
    <property type="component" value="Unassembled WGS sequence"/>
</dbReference>
<dbReference type="InterPro" id="IPR016477">
    <property type="entry name" value="Fructo-/Ketosamine-3-kinase"/>
</dbReference>
<reference evidence="4" key="1">
    <citation type="submission" date="2016-11" db="EMBL/GenBank/DDBJ databases">
        <authorList>
            <person name="Varghese N."/>
            <person name="Submissions S."/>
        </authorList>
    </citation>
    <scope>NUCLEOTIDE SEQUENCE [LARGE SCALE GENOMIC DNA]</scope>
    <source>
        <strain evidence="4">DSM 21264</strain>
    </source>
</reference>
<keyword evidence="4" id="KW-1185">Reference proteome</keyword>
<evidence type="ECO:0000313" key="3">
    <source>
        <dbReference type="EMBL" id="SHF17566.1"/>
    </source>
</evidence>
<dbReference type="GO" id="GO:0016301">
    <property type="term" value="F:kinase activity"/>
    <property type="evidence" value="ECO:0007669"/>
    <property type="project" value="UniProtKB-UniRule"/>
</dbReference>
<evidence type="ECO:0000313" key="4">
    <source>
        <dbReference type="Proteomes" id="UP000184159"/>
    </source>
</evidence>
<dbReference type="EMBL" id="FQUH01000006">
    <property type="protein sequence ID" value="SHF17566.1"/>
    <property type="molecule type" value="Genomic_DNA"/>
</dbReference>
<dbReference type="Gene3D" id="3.90.1200.10">
    <property type="match status" value="1"/>
</dbReference>
<organism evidence="3 4">
    <name type="scientific">Vibrio gazogenes DSM 21264 = NBRC 103151</name>
    <dbReference type="NCBI Taxonomy" id="1123492"/>
    <lineage>
        <taxon>Bacteria</taxon>
        <taxon>Pseudomonadati</taxon>
        <taxon>Pseudomonadota</taxon>
        <taxon>Gammaproteobacteria</taxon>
        <taxon>Vibrionales</taxon>
        <taxon>Vibrionaceae</taxon>
        <taxon>Vibrio</taxon>
    </lineage>
</organism>
<dbReference type="AlphaFoldDB" id="A0A1M4ZJ45"/>
<dbReference type="Gene3D" id="3.30.200.20">
    <property type="entry name" value="Phosphorylase Kinase, domain 1"/>
    <property type="match status" value="1"/>
</dbReference>
<dbReference type="InterPro" id="IPR011009">
    <property type="entry name" value="Kinase-like_dom_sf"/>
</dbReference>
<dbReference type="Pfam" id="PF03881">
    <property type="entry name" value="Fructosamin_kin"/>
    <property type="match status" value="1"/>
</dbReference>